<gene>
    <name evidence="6" type="ORF">GCM10023205_18990</name>
</gene>
<dbReference type="InterPro" id="IPR041347">
    <property type="entry name" value="MftR_C"/>
</dbReference>
<reference evidence="7" key="1">
    <citation type="journal article" date="2019" name="Int. J. Syst. Evol. Microbiol.">
        <title>The Global Catalogue of Microorganisms (GCM) 10K type strain sequencing project: providing services to taxonomists for standard genome sequencing and annotation.</title>
        <authorList>
            <consortium name="The Broad Institute Genomics Platform"/>
            <consortium name="The Broad Institute Genome Sequencing Center for Infectious Disease"/>
            <person name="Wu L."/>
            <person name="Ma J."/>
        </authorList>
    </citation>
    <scope>NUCLEOTIDE SEQUENCE [LARGE SCALE GENOMIC DNA]</scope>
    <source>
        <strain evidence="7">JCM 17986</strain>
    </source>
</reference>
<dbReference type="SUPFAM" id="SSF46689">
    <property type="entry name" value="Homeodomain-like"/>
    <property type="match status" value="1"/>
</dbReference>
<evidence type="ECO:0000256" key="2">
    <source>
        <dbReference type="ARBA" id="ARBA00023125"/>
    </source>
</evidence>
<name>A0ABP9H223_9ACTN</name>
<evidence type="ECO:0000259" key="5">
    <source>
        <dbReference type="PROSITE" id="PS50977"/>
    </source>
</evidence>
<dbReference type="PANTHER" id="PTHR30055:SF234">
    <property type="entry name" value="HTH-TYPE TRANSCRIPTIONAL REGULATOR BETI"/>
    <property type="match status" value="1"/>
</dbReference>
<dbReference type="Proteomes" id="UP001500466">
    <property type="component" value="Unassembled WGS sequence"/>
</dbReference>
<proteinExistence type="predicted"/>
<dbReference type="PROSITE" id="PS50977">
    <property type="entry name" value="HTH_TETR_2"/>
    <property type="match status" value="1"/>
</dbReference>
<accession>A0ABP9H223</accession>
<evidence type="ECO:0000313" key="7">
    <source>
        <dbReference type="Proteomes" id="UP001500466"/>
    </source>
</evidence>
<feature type="DNA-binding region" description="H-T-H motif" evidence="4">
    <location>
        <begin position="41"/>
        <end position="60"/>
    </location>
</feature>
<keyword evidence="3" id="KW-0804">Transcription</keyword>
<keyword evidence="7" id="KW-1185">Reference proteome</keyword>
<dbReference type="InterPro" id="IPR050109">
    <property type="entry name" value="HTH-type_TetR-like_transc_reg"/>
</dbReference>
<evidence type="ECO:0000256" key="1">
    <source>
        <dbReference type="ARBA" id="ARBA00023015"/>
    </source>
</evidence>
<evidence type="ECO:0000313" key="6">
    <source>
        <dbReference type="EMBL" id="GAA4956881.1"/>
    </source>
</evidence>
<dbReference type="EMBL" id="BAABHS010000005">
    <property type="protein sequence ID" value="GAA4956881.1"/>
    <property type="molecule type" value="Genomic_DNA"/>
</dbReference>
<dbReference type="InterPro" id="IPR009057">
    <property type="entry name" value="Homeodomain-like_sf"/>
</dbReference>
<keyword evidence="2 4" id="KW-0238">DNA-binding</keyword>
<comment type="caution">
    <text evidence="6">The sequence shown here is derived from an EMBL/GenBank/DDBJ whole genome shotgun (WGS) entry which is preliminary data.</text>
</comment>
<dbReference type="Gene3D" id="1.10.357.10">
    <property type="entry name" value="Tetracycline Repressor, domain 2"/>
    <property type="match status" value="1"/>
</dbReference>
<dbReference type="Pfam" id="PF00440">
    <property type="entry name" value="TetR_N"/>
    <property type="match status" value="1"/>
</dbReference>
<organism evidence="6 7">
    <name type="scientific">Yinghuangia aomiensis</name>
    <dbReference type="NCBI Taxonomy" id="676205"/>
    <lineage>
        <taxon>Bacteria</taxon>
        <taxon>Bacillati</taxon>
        <taxon>Actinomycetota</taxon>
        <taxon>Actinomycetes</taxon>
        <taxon>Kitasatosporales</taxon>
        <taxon>Streptomycetaceae</taxon>
        <taxon>Yinghuangia</taxon>
    </lineage>
</organism>
<keyword evidence="1" id="KW-0805">Transcription regulation</keyword>
<sequence length="200" mass="22170">MQGADTEAVQGMRDRKKARTRDSIRSVALDLFEEQGYERTTVNQICRVVDIAHRTFFRYYPVKEALLFDGDFGQALVEAFAAAPAELPLWAALDHAMTSTGGRLEEPAEHAERRRRLRRDLIQVRSSVHDYAVVAIDGFAERAAAVAAERLGVDPAVDLRPIAFGALLRGLVQSHFLSAAETRTVADWGKAYRDVLDTAG</sequence>
<dbReference type="InterPro" id="IPR001647">
    <property type="entry name" value="HTH_TetR"/>
</dbReference>
<dbReference type="Gene3D" id="1.10.10.60">
    <property type="entry name" value="Homeodomain-like"/>
    <property type="match status" value="1"/>
</dbReference>
<evidence type="ECO:0000256" key="4">
    <source>
        <dbReference type="PROSITE-ProRule" id="PRU00335"/>
    </source>
</evidence>
<protein>
    <recommendedName>
        <fullName evidence="5">HTH tetR-type domain-containing protein</fullName>
    </recommendedName>
</protein>
<dbReference type="PANTHER" id="PTHR30055">
    <property type="entry name" value="HTH-TYPE TRANSCRIPTIONAL REGULATOR RUTR"/>
    <property type="match status" value="1"/>
</dbReference>
<dbReference type="RefSeq" id="WP_345674895.1">
    <property type="nucleotide sequence ID" value="NZ_BAABHS010000005.1"/>
</dbReference>
<evidence type="ECO:0000256" key="3">
    <source>
        <dbReference type="ARBA" id="ARBA00023163"/>
    </source>
</evidence>
<feature type="domain" description="HTH tetR-type" evidence="5">
    <location>
        <begin position="18"/>
        <end position="78"/>
    </location>
</feature>
<dbReference type="Pfam" id="PF17754">
    <property type="entry name" value="TetR_C_14"/>
    <property type="match status" value="1"/>
</dbReference>